<evidence type="ECO:0000313" key="1">
    <source>
        <dbReference type="EMBL" id="PXY39075.1"/>
    </source>
</evidence>
<reference evidence="1 2" key="1">
    <citation type="submission" date="2018-05" db="EMBL/GenBank/DDBJ databases">
        <title>Flavobacterium sp. strain IMCC34759, incomplete genome.</title>
        <authorList>
            <person name="Joung Y."/>
            <person name="Cho J."/>
        </authorList>
    </citation>
    <scope>NUCLEOTIDE SEQUENCE [LARGE SCALE GENOMIC DNA]</scope>
    <source>
        <strain evidence="1 2">IMCC34759</strain>
    </source>
</reference>
<dbReference type="Proteomes" id="UP000247903">
    <property type="component" value="Unassembled WGS sequence"/>
</dbReference>
<evidence type="ECO:0000313" key="2">
    <source>
        <dbReference type="Proteomes" id="UP000247903"/>
    </source>
</evidence>
<sequence length="182" mass="21478">MQQYMIGNFKVLRIVIILLLLGCKKQNETEDSRKLITQNINVLIDSVESFDISKMPVSSVSHKDFKNYKPLKVKQMTIGLLDSILVKENKLNKNNETNYLRFNLQKEDLVNFKSHYKIEIVKVNNYDTNVLFVSFFNFSMKGNKSSIEVKKRIGISMIHHKYYFEKENDTWVFKKKEFFGMG</sequence>
<dbReference type="EMBL" id="QJHK01000025">
    <property type="protein sequence ID" value="PXY39075.1"/>
    <property type="molecule type" value="Genomic_DNA"/>
</dbReference>
<comment type="caution">
    <text evidence="1">The sequence shown here is derived from an EMBL/GenBank/DDBJ whole genome shotgun (WGS) entry which is preliminary data.</text>
</comment>
<gene>
    <name evidence="1" type="ORF">DMB65_19550</name>
</gene>
<keyword evidence="2" id="KW-1185">Reference proteome</keyword>
<protein>
    <submittedName>
        <fullName evidence="1">Uncharacterized protein</fullName>
    </submittedName>
</protein>
<dbReference type="AlphaFoldDB" id="A0A2V4BJF4"/>
<name>A0A2V4BJF4_9FLAO</name>
<accession>A0A2V4BJF4</accession>
<proteinExistence type="predicted"/>
<organism evidence="1 2">
    <name type="scientific">Flavobacterium cheongpyeongense</name>
    <dbReference type="NCBI Taxonomy" id="2212651"/>
    <lineage>
        <taxon>Bacteria</taxon>
        <taxon>Pseudomonadati</taxon>
        <taxon>Bacteroidota</taxon>
        <taxon>Flavobacteriia</taxon>
        <taxon>Flavobacteriales</taxon>
        <taxon>Flavobacteriaceae</taxon>
        <taxon>Flavobacterium</taxon>
    </lineage>
</organism>